<dbReference type="AlphaFoldDB" id="A0A2K4WDW7"/>
<dbReference type="SUPFAM" id="SSF46689">
    <property type="entry name" value="Homeodomain-like"/>
    <property type="match status" value="1"/>
</dbReference>
<protein>
    <submittedName>
        <fullName evidence="1">Transposase IS1353</fullName>
    </submittedName>
</protein>
<dbReference type="EMBL" id="LT963408">
    <property type="protein sequence ID" value="SOS34081.1"/>
    <property type="molecule type" value="Genomic_DNA"/>
</dbReference>
<sequence>MYSYEDRIRAVELYIKVRKRIGVTIRQLGYPTKNALKSWYAEYERCLDLGRGYKTSRSKYSLAQREKAVEYYLEHGRSIAATVTALGYPARDSLRAWIYELHPELHTRVVGRSDGLARPPAVKHAAVIALCTRKESAKALAEKLGVCRPTLYNWKNQLLVPEVSASMIRQITNCLAQHALRRHLGLSFIQPAFQLSQDGEHSRLNGCPGLVDHYILFDQTASVLSQK</sequence>
<organism evidence="1 2">
    <name type="scientific">Pseudomonas syringae group genomosp. 3</name>
    <dbReference type="NCBI Taxonomy" id="251701"/>
    <lineage>
        <taxon>Bacteria</taxon>
        <taxon>Pseudomonadati</taxon>
        <taxon>Pseudomonadota</taxon>
        <taxon>Gammaproteobacteria</taxon>
        <taxon>Pseudomonadales</taxon>
        <taxon>Pseudomonadaceae</taxon>
        <taxon>Pseudomonas</taxon>
    </lineage>
</organism>
<evidence type="ECO:0000313" key="1">
    <source>
        <dbReference type="EMBL" id="SOS34081.1"/>
    </source>
</evidence>
<proteinExistence type="predicted"/>
<reference evidence="1 2" key="1">
    <citation type="submission" date="2017-11" db="EMBL/GenBank/DDBJ databases">
        <authorList>
            <person name="Han C.G."/>
        </authorList>
    </citation>
    <scope>NUCLEOTIDE SEQUENCE [LARGE SCALE GENOMIC DNA]</scope>
    <source>
        <strain evidence="1">CFBP6411</strain>
    </source>
</reference>
<accession>A0A2K4WDW7</accession>
<name>A0A2K4WDW7_9PSED</name>
<gene>
    <name evidence="1" type="ORF">CFBP6411_02724</name>
</gene>
<dbReference type="InterPro" id="IPR009057">
    <property type="entry name" value="Homeodomain-like_sf"/>
</dbReference>
<evidence type="ECO:0000313" key="2">
    <source>
        <dbReference type="Proteomes" id="UP000238093"/>
    </source>
</evidence>
<dbReference type="Proteomes" id="UP000238093">
    <property type="component" value="Chromosome I"/>
</dbReference>